<organism evidence="1 2">
    <name type="scientific">Candida africana</name>
    <dbReference type="NCBI Taxonomy" id="241526"/>
    <lineage>
        <taxon>Eukaryota</taxon>
        <taxon>Fungi</taxon>
        <taxon>Dikarya</taxon>
        <taxon>Ascomycota</taxon>
        <taxon>Saccharomycotina</taxon>
        <taxon>Pichiomycetes</taxon>
        <taxon>Debaryomycetaceae</taxon>
        <taxon>Candida/Lodderomyces clade</taxon>
        <taxon>Candida</taxon>
    </lineage>
</organism>
<accession>A0ACB7FU60</accession>
<dbReference type="Proteomes" id="UP000742417">
    <property type="component" value="Unassembled WGS sequence"/>
</dbReference>
<evidence type="ECO:0000313" key="1">
    <source>
        <dbReference type="EMBL" id="KAG8204485.1"/>
    </source>
</evidence>
<proteinExistence type="predicted"/>
<dbReference type="EMBL" id="JAENJO010000001">
    <property type="protein sequence ID" value="KAG8204485.1"/>
    <property type="molecule type" value="Genomic_DNA"/>
</dbReference>
<evidence type="ECO:0000313" key="2">
    <source>
        <dbReference type="Proteomes" id="UP000742417"/>
    </source>
</evidence>
<protein>
    <submittedName>
        <fullName evidence="1">RHD1</fullName>
    </submittedName>
</protein>
<name>A0ACB7FU60_9ASCO</name>
<comment type="caution">
    <text evidence="1">The sequence shown here is derived from an EMBL/GenBank/DDBJ whole genome shotgun (WGS) entry which is preliminary data.</text>
</comment>
<sequence>MLAWLRHRIRSYNTSTYSSILPSALFGKVYKIGTKLNFTLLALCLLLACSVFFNYFYLADNNGLDIDTKGEEEENVFKDRKMVIFPNNFEITDKNLLEYYLKTLEEPLHPQDTIYRNRFIYKVPDVSYTSQTINLFSGLSQNSQSSKCEDLSSSYSFDVSGPQNKNCDLYKVLGKFLNDNSEYFQEISPLFPKLKEMLVKKEIEKHWFQLIGSSVWLEQYGVHLMTSRIFYSSTGDKVKPVVSLTYVQVFDHEWREIENVELIVPDGEGKYKPMTYPTFLPMSVYHNEKQQQGRFYGVEDPRITLVRNKLGYDEPIIVYNSHHRKITDAKSDNDGESNIHFKAYRSIFMAWLWQNQKGKSNVEEIETGKMKNRVYVKSKELIKPNNKREDKEKNWAPFINYQQRLQQGFDSHVYFMYQFQDLKILKCSLLDEEDCVWEYQFNDKNGAGRLRGGTELVNINQLLTTFDHPEIKRVKDLMPQNREIWIGVARAALEKCGCGDKMYRPNIVILIKDGDDQYRLSHVSPFVGLGIPILPWWPDKGLCDGKNLIIPNGISSWHLNKDEDSSVQDYLTLSISRADATVDLIHIKGLLKSILFDDPNLKLLELNDYGFNNRNIECAVKSSDAFCKKYGSEYKLNNNKEEDKANGNGNGKGSSS</sequence>
<reference evidence="1" key="1">
    <citation type="submission" date="2020-12" db="EMBL/GenBank/DDBJ databases">
        <title>Draft Genome of Candida africana.</title>
        <authorList>
            <person name="Ayanbimpe G.M."/>
            <person name="Enweani I.B."/>
            <person name="Aguiyi J.C."/>
            <person name="Nnadi U.P."/>
            <person name="Izam Y."/>
            <person name="Ubani A."/>
            <person name="Ngene A.C."/>
        </authorList>
    </citation>
    <scope>NUCLEOTIDE SEQUENCE</scope>
    <source>
        <strain evidence="1">CEC4854</strain>
    </source>
</reference>
<feature type="non-terminal residue" evidence="1">
    <location>
        <position position="1"/>
    </location>
</feature>
<keyword evidence="2" id="KW-1185">Reference proteome</keyword>
<gene>
    <name evidence="1" type="primary">RHD1</name>
    <name evidence="1" type="ORF">GWM34_00282</name>
</gene>